<comment type="caution">
    <text evidence="4">The sequence shown here is derived from an EMBL/GenBank/DDBJ whole genome shotgun (WGS) entry which is preliminary data.</text>
</comment>
<feature type="compositionally biased region" description="Low complexity" evidence="2">
    <location>
        <begin position="72"/>
        <end position="111"/>
    </location>
</feature>
<sequence>MVYCGKASQGCQSCRTRRIKCDKVRPQCAQCVRIGKPCPGYRDQLSLMFRDESSKVMKRAHAQWGVSLEIEPGAPSGSSPTSSASSSSSSSSPSSSSASSLSPVSTRSARSQGSRSLTSAQSLVKAEKGRAPKQALFREVSTPVVDRAIQFYLEHYVIGLPDEPRAGHELQGLQWVHAPATRNIMAAVGLAGLSNLNGDKDMDTLAGQYYGSALQTISSSVASRNLSGLDMEVVLRAVVMMAMFEVVRGKPAAATARTHIMGGAALLTSFLPFQKSQSEGLRGLLQLCFSMIASLFRSLLLSSSDPMSLIPSKPGLQSAEGILPGPFSQWVSMSISQCSPADRPSAELIGMVVEFVKLAAYVRSRPFVDGQPETADFIQRAFVIENQLEDWQLRQTGTWSVVEEVVDAKYFPAEAVFEGRYHVYSDMYVARVWNYYRWVRTLVNQLLLESIDRFPLSSSSIMAPTQQQLSQNCVVRLSRDTLVSLPTHYRHPKMTESQRETFDKVQGGAVIGIAGIPVLLSQTMVAACAPGIPIQYRNWARGIIETIWLHMGMYQAKEILNLVEKLCESETRAALGSPVNIKIEGS</sequence>
<dbReference type="PROSITE" id="PS50048">
    <property type="entry name" value="ZN2_CY6_FUNGAL_2"/>
    <property type="match status" value="1"/>
</dbReference>
<dbReference type="PROSITE" id="PS00463">
    <property type="entry name" value="ZN2_CY6_FUNGAL_1"/>
    <property type="match status" value="1"/>
</dbReference>
<dbReference type="GO" id="GO:0008270">
    <property type="term" value="F:zinc ion binding"/>
    <property type="evidence" value="ECO:0007669"/>
    <property type="project" value="InterPro"/>
</dbReference>
<name>A0AAV9HHQ3_9PEZI</name>
<gene>
    <name evidence="4" type="ORF">QBC42DRAFT_107421</name>
</gene>
<evidence type="ECO:0000256" key="1">
    <source>
        <dbReference type="ARBA" id="ARBA00023242"/>
    </source>
</evidence>
<dbReference type="Gene3D" id="4.10.240.10">
    <property type="entry name" value="Zn(2)-C6 fungal-type DNA-binding domain"/>
    <property type="match status" value="1"/>
</dbReference>
<evidence type="ECO:0000313" key="4">
    <source>
        <dbReference type="EMBL" id="KAK4460248.1"/>
    </source>
</evidence>
<dbReference type="GO" id="GO:0000981">
    <property type="term" value="F:DNA-binding transcription factor activity, RNA polymerase II-specific"/>
    <property type="evidence" value="ECO:0007669"/>
    <property type="project" value="InterPro"/>
</dbReference>
<reference evidence="4" key="2">
    <citation type="submission" date="2023-06" db="EMBL/GenBank/DDBJ databases">
        <authorList>
            <consortium name="Lawrence Berkeley National Laboratory"/>
            <person name="Mondo S.J."/>
            <person name="Hensen N."/>
            <person name="Bonometti L."/>
            <person name="Westerberg I."/>
            <person name="Brannstrom I.O."/>
            <person name="Guillou S."/>
            <person name="Cros-Aarteil S."/>
            <person name="Calhoun S."/>
            <person name="Haridas S."/>
            <person name="Kuo A."/>
            <person name="Pangilinan J."/>
            <person name="Riley R."/>
            <person name="Labutti K."/>
            <person name="Andreopoulos B."/>
            <person name="Lipzen A."/>
            <person name="Chen C."/>
            <person name="Yanf M."/>
            <person name="Daum C."/>
            <person name="Ng V."/>
            <person name="Clum A."/>
            <person name="Steindorff A."/>
            <person name="Ohm R."/>
            <person name="Martin F."/>
            <person name="Silar P."/>
            <person name="Natvig D."/>
            <person name="Lalanne C."/>
            <person name="Gautier V."/>
            <person name="Ament-Velasquez S.L."/>
            <person name="Kruys A."/>
            <person name="Hutchinson M.I."/>
            <person name="Powell A.J."/>
            <person name="Barry K."/>
            <person name="Miller A.N."/>
            <person name="Grigoriev I.V."/>
            <person name="Debuchy R."/>
            <person name="Gladieux P."/>
            <person name="Thoren M.H."/>
            <person name="Johannesson H."/>
        </authorList>
    </citation>
    <scope>NUCLEOTIDE SEQUENCE</scope>
    <source>
        <strain evidence="4">PSN324</strain>
    </source>
</reference>
<accession>A0AAV9HHQ3</accession>
<dbReference type="AlphaFoldDB" id="A0AAV9HHQ3"/>
<evidence type="ECO:0000259" key="3">
    <source>
        <dbReference type="PROSITE" id="PS50048"/>
    </source>
</evidence>
<dbReference type="CDD" id="cd00067">
    <property type="entry name" value="GAL4"/>
    <property type="match status" value="1"/>
</dbReference>
<protein>
    <recommendedName>
        <fullName evidence="3">Zn(2)-C6 fungal-type domain-containing protein</fullName>
    </recommendedName>
</protein>
<dbReference type="SMART" id="SM00066">
    <property type="entry name" value="GAL4"/>
    <property type="match status" value="1"/>
</dbReference>
<dbReference type="InterPro" id="IPR053175">
    <property type="entry name" value="DHMBA_Reg_Transcription_Factor"/>
</dbReference>
<dbReference type="PANTHER" id="PTHR38791">
    <property type="entry name" value="ZN(II)2CYS6 TRANSCRIPTION FACTOR (EUROFUNG)-RELATED-RELATED"/>
    <property type="match status" value="1"/>
</dbReference>
<feature type="compositionally biased region" description="Polar residues" evidence="2">
    <location>
        <begin position="112"/>
        <end position="122"/>
    </location>
</feature>
<dbReference type="InterPro" id="IPR021858">
    <property type="entry name" value="Fun_TF"/>
</dbReference>
<feature type="region of interest" description="Disordered" evidence="2">
    <location>
        <begin position="70"/>
        <end position="128"/>
    </location>
</feature>
<dbReference type="InterPro" id="IPR036864">
    <property type="entry name" value="Zn2-C6_fun-type_DNA-bd_sf"/>
</dbReference>
<dbReference type="EMBL" id="MU865016">
    <property type="protein sequence ID" value="KAK4460248.1"/>
    <property type="molecule type" value="Genomic_DNA"/>
</dbReference>
<evidence type="ECO:0000313" key="5">
    <source>
        <dbReference type="Proteomes" id="UP001321749"/>
    </source>
</evidence>
<dbReference type="InterPro" id="IPR001138">
    <property type="entry name" value="Zn2Cys6_DnaBD"/>
</dbReference>
<dbReference type="Pfam" id="PF11951">
    <property type="entry name" value="Fungal_trans_2"/>
    <property type="match status" value="1"/>
</dbReference>
<reference evidence="4" key="1">
    <citation type="journal article" date="2023" name="Mol. Phylogenet. Evol.">
        <title>Genome-scale phylogeny and comparative genomics of the fungal order Sordariales.</title>
        <authorList>
            <person name="Hensen N."/>
            <person name="Bonometti L."/>
            <person name="Westerberg I."/>
            <person name="Brannstrom I.O."/>
            <person name="Guillou S."/>
            <person name="Cros-Aarteil S."/>
            <person name="Calhoun S."/>
            <person name="Haridas S."/>
            <person name="Kuo A."/>
            <person name="Mondo S."/>
            <person name="Pangilinan J."/>
            <person name="Riley R."/>
            <person name="LaButti K."/>
            <person name="Andreopoulos B."/>
            <person name="Lipzen A."/>
            <person name="Chen C."/>
            <person name="Yan M."/>
            <person name="Daum C."/>
            <person name="Ng V."/>
            <person name="Clum A."/>
            <person name="Steindorff A."/>
            <person name="Ohm R.A."/>
            <person name="Martin F."/>
            <person name="Silar P."/>
            <person name="Natvig D.O."/>
            <person name="Lalanne C."/>
            <person name="Gautier V."/>
            <person name="Ament-Velasquez S.L."/>
            <person name="Kruys A."/>
            <person name="Hutchinson M.I."/>
            <person name="Powell A.J."/>
            <person name="Barry K."/>
            <person name="Miller A.N."/>
            <person name="Grigoriev I.V."/>
            <person name="Debuchy R."/>
            <person name="Gladieux P."/>
            <person name="Hiltunen Thoren M."/>
            <person name="Johannesson H."/>
        </authorList>
    </citation>
    <scope>NUCLEOTIDE SEQUENCE</scope>
    <source>
        <strain evidence="4">PSN324</strain>
    </source>
</reference>
<dbReference type="Proteomes" id="UP001321749">
    <property type="component" value="Unassembled WGS sequence"/>
</dbReference>
<keyword evidence="5" id="KW-1185">Reference proteome</keyword>
<keyword evidence="1" id="KW-0539">Nucleus</keyword>
<dbReference type="SUPFAM" id="SSF57701">
    <property type="entry name" value="Zn2/Cys6 DNA-binding domain"/>
    <property type="match status" value="1"/>
</dbReference>
<feature type="domain" description="Zn(2)-C6 fungal-type" evidence="3">
    <location>
        <begin position="10"/>
        <end position="38"/>
    </location>
</feature>
<organism evidence="4 5">
    <name type="scientific">Cladorrhinum samala</name>
    <dbReference type="NCBI Taxonomy" id="585594"/>
    <lineage>
        <taxon>Eukaryota</taxon>
        <taxon>Fungi</taxon>
        <taxon>Dikarya</taxon>
        <taxon>Ascomycota</taxon>
        <taxon>Pezizomycotina</taxon>
        <taxon>Sordariomycetes</taxon>
        <taxon>Sordariomycetidae</taxon>
        <taxon>Sordariales</taxon>
        <taxon>Podosporaceae</taxon>
        <taxon>Cladorrhinum</taxon>
    </lineage>
</organism>
<evidence type="ECO:0000256" key="2">
    <source>
        <dbReference type="SAM" id="MobiDB-lite"/>
    </source>
</evidence>
<dbReference type="PANTHER" id="PTHR38791:SF5">
    <property type="entry name" value="TRANSCRIPTION FACTOR DBAG-RELATED"/>
    <property type="match status" value="1"/>
</dbReference>
<dbReference type="Pfam" id="PF00172">
    <property type="entry name" value="Zn_clus"/>
    <property type="match status" value="1"/>
</dbReference>
<proteinExistence type="predicted"/>